<reference evidence="2" key="1">
    <citation type="submission" date="2016-10" db="EMBL/GenBank/DDBJ databases">
        <authorList>
            <person name="Varghese N."/>
            <person name="Submissions S."/>
        </authorList>
    </citation>
    <scope>NUCLEOTIDE SEQUENCE [LARGE SCALE GENOMIC DNA]</scope>
    <source>
        <strain evidence="2">S1b</strain>
    </source>
</reference>
<dbReference type="Proteomes" id="UP000182471">
    <property type="component" value="Unassembled WGS sequence"/>
</dbReference>
<keyword evidence="2" id="KW-1185">Reference proteome</keyword>
<evidence type="ECO:0000313" key="1">
    <source>
        <dbReference type="EMBL" id="SES09856.1"/>
    </source>
</evidence>
<proteinExistence type="predicted"/>
<gene>
    <name evidence="1" type="ORF">SAMN02910429_02151</name>
</gene>
<protein>
    <submittedName>
        <fullName evidence="1">Uncharacterized protein</fullName>
    </submittedName>
</protein>
<evidence type="ECO:0000313" key="2">
    <source>
        <dbReference type="Proteomes" id="UP000182471"/>
    </source>
</evidence>
<name>A0A1H9UK82_9FIRM</name>
<organism evidence="1 2">
    <name type="scientific">Lachnobacterium bovis</name>
    <dbReference type="NCBI Taxonomy" id="140626"/>
    <lineage>
        <taxon>Bacteria</taxon>
        <taxon>Bacillati</taxon>
        <taxon>Bacillota</taxon>
        <taxon>Clostridia</taxon>
        <taxon>Lachnospirales</taxon>
        <taxon>Lachnospiraceae</taxon>
        <taxon>Lachnobacterium</taxon>
    </lineage>
</organism>
<sequence>MREETILRQMLPEMVQIINAIPGEAYSNKEAETLLIMQHRLPDSELKKQLESYNSIFAKQGGADIEDITKSSVAYIKLKILLEAELTEFDAKSYRDLIKECKANIDKTTNILRLSKTHMLTADDYQKERIEKTAKKNEAFIEALQTVISYVEQKIERMPKSLELPEKDFDFADEEINQEKPKEKKVDSETKVTVTERIQKFISSGKEKREIDERLKDAEKEGAGTRCKEIPYYEKSLAPTEVLVCKDFECYSLIKKRENVYFGLSKNLKNKIYDNKDGSLIELTEITDDFLQFMTTDILSDEFELHAFSEEEKLGMQMYFNFVSKCFENHIGTTLTVAEYLAFKRYYNRLVSEVMRLEAEKHKDYYRALPIAEQYMEIMASYDMVQSKSKREVVEDIISNEVGGYLDNLRLIVEHHIVDEKAKQDMSHLIEEIQFFRDENHFKDRDEGQQAKTSENLMQIQPTGFIPQIPMYQPGTAPFIGNMYFTLQCLDENKRVVDEAYFATANMPQAMEDYRSRNAYIKRFGLVQDGRFVPLLSSEGGTYDEE</sequence>
<dbReference type="AlphaFoldDB" id="A0A1H9UK82"/>
<dbReference type="RefSeq" id="WP_074730940.1">
    <property type="nucleotide sequence ID" value="NZ_FOGW01000031.1"/>
</dbReference>
<dbReference type="EMBL" id="FOGW01000031">
    <property type="protein sequence ID" value="SES09856.1"/>
    <property type="molecule type" value="Genomic_DNA"/>
</dbReference>
<accession>A0A1H9UK82</accession>